<dbReference type="InterPro" id="IPR010987">
    <property type="entry name" value="Glutathione-S-Trfase_C-like"/>
</dbReference>
<dbReference type="SFLD" id="SFLDS00019">
    <property type="entry name" value="Glutathione_Transferase_(cytos"/>
    <property type="match status" value="1"/>
</dbReference>
<dbReference type="InterPro" id="IPR036249">
    <property type="entry name" value="Thioredoxin-like_sf"/>
</dbReference>
<dbReference type="InterPro" id="IPR040079">
    <property type="entry name" value="Glutathione_S-Trfase"/>
</dbReference>
<gene>
    <name evidence="7" type="ORF">LSALG_LOCUS1534</name>
</gene>
<comment type="similarity">
    <text evidence="4">Belongs to the GST superfamily.</text>
</comment>
<protein>
    <recommendedName>
        <fullName evidence="1">glutathione transferase</fullName>
        <ecNumber evidence="1">2.5.1.18</ecNumber>
    </recommendedName>
</protein>
<dbReference type="SUPFAM" id="SSF52833">
    <property type="entry name" value="Thioredoxin-like"/>
    <property type="match status" value="1"/>
</dbReference>
<dbReference type="InterPro" id="IPR004046">
    <property type="entry name" value="GST_C"/>
</dbReference>
<name>A0AA35V2D8_LACSI</name>
<dbReference type="FunFam" id="3.40.30.10:FF:000014">
    <property type="entry name" value="Tau class glutathione S-transferase"/>
    <property type="match status" value="1"/>
</dbReference>
<keyword evidence="8" id="KW-1185">Reference proteome</keyword>
<dbReference type="PROSITE" id="PS50404">
    <property type="entry name" value="GST_NTER"/>
    <property type="match status" value="1"/>
</dbReference>
<dbReference type="GO" id="GO:0005737">
    <property type="term" value="C:cytoplasm"/>
    <property type="evidence" value="ECO:0007669"/>
    <property type="project" value="TreeGrafter"/>
</dbReference>
<dbReference type="PROSITE" id="PS50405">
    <property type="entry name" value="GST_CTER"/>
    <property type="match status" value="1"/>
</dbReference>
<dbReference type="GO" id="GO:0006749">
    <property type="term" value="P:glutathione metabolic process"/>
    <property type="evidence" value="ECO:0007669"/>
    <property type="project" value="InterPro"/>
</dbReference>
<evidence type="ECO:0000256" key="3">
    <source>
        <dbReference type="ARBA" id="ARBA00047960"/>
    </source>
</evidence>
<evidence type="ECO:0000259" key="6">
    <source>
        <dbReference type="PROSITE" id="PS50405"/>
    </source>
</evidence>
<sequence>MGGVLWQLRCLSIVFYRCKLRENGARKMAGGDEGFSVVLEVWVVLRREEVRGRESGGGVVYTRVGTTKMKKRRLGLWLKSMRSMGESEVVLLGWPLSMFGARVKIALAEKGVKYEYKEEVFLHNKSPLLLKCNPIHKKIPVLIHKGRSVCESKIIVEYIDESWKGESPLLPSDPYLRSQARFWADYIDKVIYTVAMKFNSGPKGEEMEKARHECLGYLNVLEGELGDKPYFLGNAFGYVDIALMSYYNHFFTYESLGGFSLKIDSPKLFAWATRCMKRESVSKSLPDPQKIYDYTIVYRKNIGVED</sequence>
<dbReference type="CDD" id="cd03058">
    <property type="entry name" value="GST_N_Tau"/>
    <property type="match status" value="1"/>
</dbReference>
<dbReference type="PANTHER" id="PTHR11260:SF793">
    <property type="entry name" value="GLUTATHIONE TRANSFERASE"/>
    <property type="match status" value="1"/>
</dbReference>
<comment type="catalytic activity">
    <reaction evidence="3">
        <text>RX + glutathione = an S-substituted glutathione + a halide anion + H(+)</text>
        <dbReference type="Rhea" id="RHEA:16437"/>
        <dbReference type="ChEBI" id="CHEBI:15378"/>
        <dbReference type="ChEBI" id="CHEBI:16042"/>
        <dbReference type="ChEBI" id="CHEBI:17792"/>
        <dbReference type="ChEBI" id="CHEBI:57925"/>
        <dbReference type="ChEBI" id="CHEBI:90779"/>
        <dbReference type="EC" id="2.5.1.18"/>
    </reaction>
</comment>
<dbReference type="SFLD" id="SFLDG00358">
    <property type="entry name" value="Main_(cytGST)"/>
    <property type="match status" value="1"/>
</dbReference>
<evidence type="ECO:0000256" key="2">
    <source>
        <dbReference type="ARBA" id="ARBA00022679"/>
    </source>
</evidence>
<evidence type="ECO:0000256" key="1">
    <source>
        <dbReference type="ARBA" id="ARBA00012452"/>
    </source>
</evidence>
<dbReference type="SFLD" id="SFLDG01152">
    <property type="entry name" value="Main.3:_Omega-_and_Tau-like"/>
    <property type="match status" value="1"/>
</dbReference>
<dbReference type="SUPFAM" id="SSF47616">
    <property type="entry name" value="GST C-terminal domain-like"/>
    <property type="match status" value="1"/>
</dbReference>
<keyword evidence="2" id="KW-0808">Transferase</keyword>
<feature type="domain" description="GST C-terminal" evidence="6">
    <location>
        <begin position="173"/>
        <end position="294"/>
    </location>
</feature>
<dbReference type="GO" id="GO:0004364">
    <property type="term" value="F:glutathione transferase activity"/>
    <property type="evidence" value="ECO:0007669"/>
    <property type="project" value="UniProtKB-EC"/>
</dbReference>
<dbReference type="InterPro" id="IPR045074">
    <property type="entry name" value="GST_C_Tau"/>
</dbReference>
<feature type="domain" description="GST N-terminal" evidence="5">
    <location>
        <begin position="87"/>
        <end position="167"/>
    </location>
</feature>
<dbReference type="Pfam" id="PF02798">
    <property type="entry name" value="GST_N"/>
    <property type="match status" value="1"/>
</dbReference>
<dbReference type="CDD" id="cd03185">
    <property type="entry name" value="GST_C_Tau"/>
    <property type="match status" value="1"/>
</dbReference>
<reference evidence="7" key="1">
    <citation type="submission" date="2023-04" db="EMBL/GenBank/DDBJ databases">
        <authorList>
            <person name="Vijverberg K."/>
            <person name="Xiong W."/>
            <person name="Schranz E."/>
        </authorList>
    </citation>
    <scope>NUCLEOTIDE SEQUENCE</scope>
</reference>
<dbReference type="Gene3D" id="3.40.30.10">
    <property type="entry name" value="Glutaredoxin"/>
    <property type="match status" value="1"/>
</dbReference>
<dbReference type="EMBL" id="OX465086">
    <property type="protein sequence ID" value="CAI9260708.1"/>
    <property type="molecule type" value="Genomic_DNA"/>
</dbReference>
<dbReference type="InterPro" id="IPR004045">
    <property type="entry name" value="Glutathione_S-Trfase_N"/>
</dbReference>
<dbReference type="Proteomes" id="UP001177003">
    <property type="component" value="Chromosome 0"/>
</dbReference>
<dbReference type="PANTHER" id="PTHR11260">
    <property type="entry name" value="GLUTATHIONE S-TRANSFERASE, GST, SUPERFAMILY, GST DOMAIN CONTAINING"/>
    <property type="match status" value="1"/>
</dbReference>
<dbReference type="InterPro" id="IPR045073">
    <property type="entry name" value="Omega/Tau-like"/>
</dbReference>
<dbReference type="AlphaFoldDB" id="A0AA35V2D8"/>
<evidence type="ECO:0000313" key="7">
    <source>
        <dbReference type="EMBL" id="CAI9260708.1"/>
    </source>
</evidence>
<accession>A0AA35V2D8</accession>
<dbReference type="Pfam" id="PF00043">
    <property type="entry name" value="GST_C"/>
    <property type="match status" value="1"/>
</dbReference>
<evidence type="ECO:0000259" key="5">
    <source>
        <dbReference type="PROSITE" id="PS50404"/>
    </source>
</evidence>
<evidence type="ECO:0000313" key="8">
    <source>
        <dbReference type="Proteomes" id="UP001177003"/>
    </source>
</evidence>
<dbReference type="InterPro" id="IPR036282">
    <property type="entry name" value="Glutathione-S-Trfase_C_sf"/>
</dbReference>
<evidence type="ECO:0000256" key="4">
    <source>
        <dbReference type="RuleBase" id="RU003494"/>
    </source>
</evidence>
<proteinExistence type="inferred from homology"/>
<dbReference type="Gene3D" id="1.20.1050.10">
    <property type="match status" value="1"/>
</dbReference>
<organism evidence="7 8">
    <name type="scientific">Lactuca saligna</name>
    <name type="common">Willowleaf lettuce</name>
    <dbReference type="NCBI Taxonomy" id="75948"/>
    <lineage>
        <taxon>Eukaryota</taxon>
        <taxon>Viridiplantae</taxon>
        <taxon>Streptophyta</taxon>
        <taxon>Embryophyta</taxon>
        <taxon>Tracheophyta</taxon>
        <taxon>Spermatophyta</taxon>
        <taxon>Magnoliopsida</taxon>
        <taxon>eudicotyledons</taxon>
        <taxon>Gunneridae</taxon>
        <taxon>Pentapetalae</taxon>
        <taxon>asterids</taxon>
        <taxon>campanulids</taxon>
        <taxon>Asterales</taxon>
        <taxon>Asteraceae</taxon>
        <taxon>Cichorioideae</taxon>
        <taxon>Cichorieae</taxon>
        <taxon>Lactucinae</taxon>
        <taxon>Lactuca</taxon>
    </lineage>
</organism>
<dbReference type="EC" id="2.5.1.18" evidence="1"/>